<dbReference type="Gene3D" id="3.30.420.40">
    <property type="match status" value="1"/>
</dbReference>
<dbReference type="AlphaFoldDB" id="A0A9D1MJC4"/>
<dbReference type="InterPro" id="IPR003494">
    <property type="entry name" value="SHS2_FtsA"/>
</dbReference>
<dbReference type="InterPro" id="IPR043129">
    <property type="entry name" value="ATPase_NBD"/>
</dbReference>
<dbReference type="Proteomes" id="UP000824110">
    <property type="component" value="Unassembled WGS sequence"/>
</dbReference>
<evidence type="ECO:0000313" key="2">
    <source>
        <dbReference type="EMBL" id="HIU61186.1"/>
    </source>
</evidence>
<reference evidence="2" key="1">
    <citation type="submission" date="2020-10" db="EMBL/GenBank/DDBJ databases">
        <authorList>
            <person name="Gilroy R."/>
        </authorList>
    </citation>
    <scope>NUCLEOTIDE SEQUENCE</scope>
    <source>
        <strain evidence="2">CHK195-12923</strain>
    </source>
</reference>
<gene>
    <name evidence="2" type="ORF">IAB69_00860</name>
</gene>
<proteinExistence type="predicted"/>
<accession>A0A9D1MJC4</accession>
<evidence type="ECO:0000259" key="1">
    <source>
        <dbReference type="SMART" id="SM00842"/>
    </source>
</evidence>
<reference evidence="2" key="2">
    <citation type="journal article" date="2021" name="PeerJ">
        <title>Extensive microbial diversity within the chicken gut microbiome revealed by metagenomics and culture.</title>
        <authorList>
            <person name="Gilroy R."/>
            <person name="Ravi A."/>
            <person name="Getino M."/>
            <person name="Pursley I."/>
            <person name="Horton D.L."/>
            <person name="Alikhan N.F."/>
            <person name="Baker D."/>
            <person name="Gharbi K."/>
            <person name="Hall N."/>
            <person name="Watson M."/>
            <person name="Adriaenssens E.M."/>
            <person name="Foster-Nyarko E."/>
            <person name="Jarju S."/>
            <person name="Secka A."/>
            <person name="Antonio M."/>
            <person name="Oren A."/>
            <person name="Chaudhuri R.R."/>
            <person name="La Ragione R."/>
            <person name="Hildebrand F."/>
            <person name="Pallen M.J."/>
        </authorList>
    </citation>
    <scope>NUCLEOTIDE SEQUENCE</scope>
    <source>
        <strain evidence="2">CHK195-12923</strain>
    </source>
</reference>
<dbReference type="EMBL" id="DVNE01000009">
    <property type="protein sequence ID" value="HIU61186.1"/>
    <property type="molecule type" value="Genomic_DNA"/>
</dbReference>
<organism evidence="2 3">
    <name type="scientific">Candidatus Coproplasma excrementigallinarum</name>
    <dbReference type="NCBI Taxonomy" id="2840747"/>
    <lineage>
        <taxon>Bacteria</taxon>
        <taxon>Bacillati</taxon>
        <taxon>Bacillota</taxon>
        <taxon>Clostridia</taxon>
        <taxon>Eubacteriales</taxon>
        <taxon>Candidatus Coproplasma</taxon>
    </lineage>
</organism>
<protein>
    <recommendedName>
        <fullName evidence="1">SHS2 domain-containing protein</fullName>
    </recommendedName>
</protein>
<feature type="domain" description="SHS2" evidence="1">
    <location>
        <begin position="6"/>
        <end position="193"/>
    </location>
</feature>
<dbReference type="GO" id="GO:0051301">
    <property type="term" value="P:cell division"/>
    <property type="evidence" value="ECO:0007669"/>
    <property type="project" value="InterPro"/>
</dbReference>
<sequence>MLKKSVAAVDIRSSSITAVVAERGVNGTFVIKSKFSCSYDGYAEGQLLDVDGFSRALASVVKSTLAAAGDRVKSLYVGVPGEFLRLMGTDNVITFPSLKKVGRSELKSLESASVPDEREGWYLIRSACLYYVLSDMRRVVDPSGMLTDSLRGRFCHFLCSSSFCDCVEKALESFAAISEIKYIPMPYAEGMYLIPPEKRDEYAVLFDFGSISSTYSVLCGNGVAYTESFSLGLGHIALYLTETMDMPYDVAMAMLGKVNLNSKESAGGNLEYSYEGKFYSYSAVEVKEKVREALDGICETIEECRQNFTEKEIDYKTVYFTGECADRIRGAADHISGRLVRSVNIVAPSVPYYNKPEFSSLFSLMDMALKDRENTSIFKFFK</sequence>
<name>A0A9D1MJC4_9FIRM</name>
<evidence type="ECO:0000313" key="3">
    <source>
        <dbReference type="Proteomes" id="UP000824110"/>
    </source>
</evidence>
<dbReference type="SUPFAM" id="SSF53067">
    <property type="entry name" value="Actin-like ATPase domain"/>
    <property type="match status" value="2"/>
</dbReference>
<dbReference type="SMART" id="SM00842">
    <property type="entry name" value="FtsA"/>
    <property type="match status" value="1"/>
</dbReference>
<comment type="caution">
    <text evidence="2">The sequence shown here is derived from an EMBL/GenBank/DDBJ whole genome shotgun (WGS) entry which is preliminary data.</text>
</comment>